<dbReference type="AlphaFoldDB" id="A0A5B7GY33"/>
<comment type="caution">
    <text evidence="1">The sequence shown here is derived from an EMBL/GenBank/DDBJ whole genome shotgun (WGS) entry which is preliminary data.</text>
</comment>
<evidence type="ECO:0000313" key="2">
    <source>
        <dbReference type="Proteomes" id="UP000324222"/>
    </source>
</evidence>
<organism evidence="1 2">
    <name type="scientific">Portunus trituberculatus</name>
    <name type="common">Swimming crab</name>
    <name type="synonym">Neptunus trituberculatus</name>
    <dbReference type="NCBI Taxonomy" id="210409"/>
    <lineage>
        <taxon>Eukaryota</taxon>
        <taxon>Metazoa</taxon>
        <taxon>Ecdysozoa</taxon>
        <taxon>Arthropoda</taxon>
        <taxon>Crustacea</taxon>
        <taxon>Multicrustacea</taxon>
        <taxon>Malacostraca</taxon>
        <taxon>Eumalacostraca</taxon>
        <taxon>Eucarida</taxon>
        <taxon>Decapoda</taxon>
        <taxon>Pleocyemata</taxon>
        <taxon>Brachyura</taxon>
        <taxon>Eubrachyura</taxon>
        <taxon>Portunoidea</taxon>
        <taxon>Portunidae</taxon>
        <taxon>Portuninae</taxon>
        <taxon>Portunus</taxon>
    </lineage>
</organism>
<dbReference type="Proteomes" id="UP000324222">
    <property type="component" value="Unassembled WGS sequence"/>
</dbReference>
<dbReference type="EMBL" id="VSRR010018603">
    <property type="protein sequence ID" value="MPC61514.1"/>
    <property type="molecule type" value="Genomic_DNA"/>
</dbReference>
<protein>
    <submittedName>
        <fullName evidence="1">Uncharacterized protein</fullName>
    </submittedName>
</protein>
<evidence type="ECO:0000313" key="1">
    <source>
        <dbReference type="EMBL" id="MPC61514.1"/>
    </source>
</evidence>
<accession>A0A5B7GY33</accession>
<proteinExistence type="predicted"/>
<reference evidence="1 2" key="1">
    <citation type="submission" date="2019-05" db="EMBL/GenBank/DDBJ databases">
        <title>Another draft genome of Portunus trituberculatus and its Hox gene families provides insights of decapod evolution.</title>
        <authorList>
            <person name="Jeong J.-H."/>
            <person name="Song I."/>
            <person name="Kim S."/>
            <person name="Choi T."/>
            <person name="Kim D."/>
            <person name="Ryu S."/>
            <person name="Kim W."/>
        </authorList>
    </citation>
    <scope>NUCLEOTIDE SEQUENCE [LARGE SCALE GENOMIC DNA]</scope>
    <source>
        <tissue evidence="1">Muscle</tissue>
    </source>
</reference>
<keyword evidence="2" id="KW-1185">Reference proteome</keyword>
<gene>
    <name evidence="1" type="ORF">E2C01_055587</name>
</gene>
<sequence>MRIPGLALPQCLCCPSIFVFPATTHESAPQSSSSYLNLTFATAPPPHLLTCSSPLPPHHSATFLCSVSPPAHLQDLPISGGRFSPPLLLPPPPPPPPPPPALVVRISPGRGEVPAGWTARRSTCKLRLIVSTKTR</sequence>
<name>A0A5B7GY33_PORTR</name>